<reference evidence="3 4" key="1">
    <citation type="submission" date="2019-01" db="EMBL/GenBank/DDBJ databases">
        <authorList>
            <person name="Brito A."/>
        </authorList>
    </citation>
    <scope>NUCLEOTIDE SEQUENCE [LARGE SCALE GENOMIC DNA]</scope>
    <source>
        <strain evidence="3">1</strain>
    </source>
</reference>
<dbReference type="RefSeq" id="WP_144864242.1">
    <property type="nucleotide sequence ID" value="NZ_LR213778.1"/>
</dbReference>
<dbReference type="EMBL" id="CAACVJ010000068">
    <property type="protein sequence ID" value="VEP12683.1"/>
    <property type="molecule type" value="Genomic_DNA"/>
</dbReference>
<dbReference type="CDD" id="cd03811">
    <property type="entry name" value="GT4_GT28_WabH-like"/>
    <property type="match status" value="1"/>
</dbReference>
<dbReference type="Gene3D" id="3.40.50.2000">
    <property type="entry name" value="Glycogen Phosphorylase B"/>
    <property type="match status" value="2"/>
</dbReference>
<name>A0A563VMX4_9CYAN</name>
<dbReference type="PANTHER" id="PTHR12526">
    <property type="entry name" value="GLYCOSYLTRANSFERASE"/>
    <property type="match status" value="1"/>
</dbReference>
<sequence length="368" mass="40205">MVKKSPHIALFLSYLGGGGAERVMLNLAEGIAKQGIQVDLVLGRAWGPHLGKIPSQVKLVDLGARGILGKLWSLSRYLKKKKPLVILSGMHYANEIAIGAKFLSGGSTKIVVSEHNTISRAIQQTSQTRKLLIPILVKYLYPLADSIVAVSQEAAKDLAQFTGLPLEHICSIYNPVISSELQTKSQAAIEHPWFVADDCPIILGVGKLFPQKDFPTLIRAFDLVKKERSARLVILGWGSLRSQLEALVEELGLQEDVAFLGYVQNPYPYMARAATFVLSSAWEGLPTVLIEAMALGTPVISTDCPSGPAEILDSGKYGWLTPVGDSETLAKTILSVLDGQTKKIDPVWLKQFEVETTTKQYLQLFDVK</sequence>
<gene>
    <name evidence="3" type="ORF">H1P_160022</name>
</gene>
<proteinExistence type="predicted"/>
<feature type="domain" description="Glycosyltransferase subfamily 4-like N-terminal" evidence="2">
    <location>
        <begin position="18"/>
        <end position="176"/>
    </location>
</feature>
<dbReference type="Pfam" id="PF13439">
    <property type="entry name" value="Glyco_transf_4"/>
    <property type="match status" value="1"/>
</dbReference>
<dbReference type="InterPro" id="IPR028098">
    <property type="entry name" value="Glyco_trans_4-like_N"/>
</dbReference>
<evidence type="ECO:0000313" key="4">
    <source>
        <dbReference type="Proteomes" id="UP000320055"/>
    </source>
</evidence>
<dbReference type="InterPro" id="IPR001296">
    <property type="entry name" value="Glyco_trans_1"/>
</dbReference>
<dbReference type="GO" id="GO:0016757">
    <property type="term" value="F:glycosyltransferase activity"/>
    <property type="evidence" value="ECO:0007669"/>
    <property type="project" value="InterPro"/>
</dbReference>
<keyword evidence="4" id="KW-1185">Reference proteome</keyword>
<evidence type="ECO:0000259" key="2">
    <source>
        <dbReference type="Pfam" id="PF13439"/>
    </source>
</evidence>
<dbReference type="Proteomes" id="UP000320055">
    <property type="component" value="Unassembled WGS sequence"/>
</dbReference>
<dbReference type="SUPFAM" id="SSF53756">
    <property type="entry name" value="UDP-Glycosyltransferase/glycogen phosphorylase"/>
    <property type="match status" value="1"/>
</dbReference>
<evidence type="ECO:0000313" key="3">
    <source>
        <dbReference type="EMBL" id="VEP12683.1"/>
    </source>
</evidence>
<protein>
    <submittedName>
        <fullName evidence="3">Glycosyl transferase group 1</fullName>
    </submittedName>
</protein>
<dbReference type="PANTHER" id="PTHR12526:SF630">
    <property type="entry name" value="GLYCOSYLTRANSFERASE"/>
    <property type="match status" value="1"/>
</dbReference>
<feature type="domain" description="Glycosyl transferase family 1" evidence="1">
    <location>
        <begin position="196"/>
        <end position="340"/>
    </location>
</feature>
<dbReference type="Pfam" id="PF00534">
    <property type="entry name" value="Glycos_transf_1"/>
    <property type="match status" value="1"/>
</dbReference>
<evidence type="ECO:0000259" key="1">
    <source>
        <dbReference type="Pfam" id="PF00534"/>
    </source>
</evidence>
<dbReference type="OrthoDB" id="9787617at2"/>
<organism evidence="3 4">
    <name type="scientific">Hyella patelloides LEGE 07179</name>
    <dbReference type="NCBI Taxonomy" id="945734"/>
    <lineage>
        <taxon>Bacteria</taxon>
        <taxon>Bacillati</taxon>
        <taxon>Cyanobacteriota</taxon>
        <taxon>Cyanophyceae</taxon>
        <taxon>Pleurocapsales</taxon>
        <taxon>Hyellaceae</taxon>
        <taxon>Hyella</taxon>
    </lineage>
</organism>
<dbReference type="AlphaFoldDB" id="A0A563VMX4"/>
<accession>A0A563VMX4</accession>
<keyword evidence="3" id="KW-0808">Transferase</keyword>